<name>A0A4Q1V9P8_9BRAD</name>
<dbReference type="OrthoDB" id="7771794at2"/>
<dbReference type="Pfam" id="PF13460">
    <property type="entry name" value="NAD_binding_10"/>
    <property type="match status" value="1"/>
</dbReference>
<dbReference type="InterPro" id="IPR036291">
    <property type="entry name" value="NAD(P)-bd_dom_sf"/>
</dbReference>
<dbReference type="Gene3D" id="3.90.25.10">
    <property type="entry name" value="UDP-galactose 4-epimerase, domain 1"/>
    <property type="match status" value="1"/>
</dbReference>
<organism evidence="2 3">
    <name type="scientific">Bradyrhizobium betae</name>
    <dbReference type="NCBI Taxonomy" id="244734"/>
    <lineage>
        <taxon>Bacteria</taxon>
        <taxon>Pseudomonadati</taxon>
        <taxon>Pseudomonadota</taxon>
        <taxon>Alphaproteobacteria</taxon>
        <taxon>Hyphomicrobiales</taxon>
        <taxon>Nitrobacteraceae</taxon>
        <taxon>Bradyrhizobium</taxon>
    </lineage>
</organism>
<evidence type="ECO:0000259" key="1">
    <source>
        <dbReference type="Pfam" id="PF13460"/>
    </source>
</evidence>
<dbReference type="SUPFAM" id="SSF51735">
    <property type="entry name" value="NAD(P)-binding Rossmann-fold domains"/>
    <property type="match status" value="1"/>
</dbReference>
<protein>
    <submittedName>
        <fullName evidence="2">NAD(P)-dependent oxidoreductase</fullName>
    </submittedName>
</protein>
<evidence type="ECO:0000313" key="2">
    <source>
        <dbReference type="EMBL" id="RXT48691.1"/>
    </source>
</evidence>
<dbReference type="InterPro" id="IPR051604">
    <property type="entry name" value="Ergot_Alk_Oxidoreductase"/>
</dbReference>
<dbReference type="InterPro" id="IPR016040">
    <property type="entry name" value="NAD(P)-bd_dom"/>
</dbReference>
<dbReference type="PANTHER" id="PTHR43162">
    <property type="match status" value="1"/>
</dbReference>
<evidence type="ECO:0000313" key="3">
    <source>
        <dbReference type="Proteomes" id="UP000290819"/>
    </source>
</evidence>
<dbReference type="RefSeq" id="WP_129270497.1">
    <property type="nucleotide sequence ID" value="NZ_MZXW01000016.1"/>
</dbReference>
<dbReference type="Proteomes" id="UP000290819">
    <property type="component" value="Unassembled WGS sequence"/>
</dbReference>
<gene>
    <name evidence="2" type="ORF">B5V03_12295</name>
</gene>
<proteinExistence type="predicted"/>
<accession>A0A4Q1V9P8</accession>
<dbReference type="CDD" id="cd05269">
    <property type="entry name" value="TMR_SDR_a"/>
    <property type="match status" value="1"/>
</dbReference>
<sequence length="294" mass="31334">MFKPSRPNDSRPRIAVAGATGRVGSALIASLVSETLDLVALTRNPDAQPVPAGVSLAVLDFDVPSSLEDALRGADRLFLSHGTSSRQVANEIALIDAAVAAGVGQIVKLSAMGPPSRLHPMDWHMQIEAHLATLDIGYTVLRPSAFVDILARAGAQVAGDSWGGAAGNGMVNLIDTRDVADAARVALLDDAHPTAQRAYHLTGPRAVSMPEVAEEISRLLGRTVTYQQRSPKEQREKLLGSGLNEFVADLLLGLDQLFYHSALAETTSTVKELTGHAPRSVVDWLSENIPKFRK</sequence>
<feature type="domain" description="NAD(P)-binding" evidence="1">
    <location>
        <begin position="18"/>
        <end position="183"/>
    </location>
</feature>
<comment type="caution">
    <text evidence="2">The sequence shown here is derived from an EMBL/GenBank/DDBJ whole genome shotgun (WGS) entry which is preliminary data.</text>
</comment>
<dbReference type="PANTHER" id="PTHR43162:SF1">
    <property type="entry name" value="PRESTALK A DIFFERENTIATION PROTEIN A"/>
    <property type="match status" value="1"/>
</dbReference>
<dbReference type="AlphaFoldDB" id="A0A4Q1V9P8"/>
<dbReference type="EMBL" id="MZXW01000016">
    <property type="protein sequence ID" value="RXT48691.1"/>
    <property type="molecule type" value="Genomic_DNA"/>
</dbReference>
<reference evidence="2 3" key="1">
    <citation type="submission" date="2017-03" db="EMBL/GenBank/DDBJ databases">
        <authorList>
            <person name="Safronova V.I."/>
            <person name="Sazanova A.L."/>
            <person name="Chirak E.R."/>
        </authorList>
    </citation>
    <scope>NUCLEOTIDE SEQUENCE [LARGE SCALE GENOMIC DNA]</scope>
    <source>
        <strain evidence="2 3">Opo-243</strain>
    </source>
</reference>
<keyword evidence="3" id="KW-1185">Reference proteome</keyword>
<dbReference type="Gene3D" id="3.40.50.720">
    <property type="entry name" value="NAD(P)-binding Rossmann-like Domain"/>
    <property type="match status" value="1"/>
</dbReference>